<dbReference type="GO" id="GO:0043190">
    <property type="term" value="C:ATP-binding cassette (ABC) transporter complex"/>
    <property type="evidence" value="ECO:0007669"/>
    <property type="project" value="InterPro"/>
</dbReference>
<feature type="compositionally biased region" description="Low complexity" evidence="5">
    <location>
        <begin position="34"/>
        <end position="53"/>
    </location>
</feature>
<evidence type="ECO:0000256" key="4">
    <source>
        <dbReference type="PIRNR" id="PIRNR002756"/>
    </source>
</evidence>
<protein>
    <recommendedName>
        <fullName evidence="4">Phosphate-binding protein</fullName>
    </recommendedName>
</protein>
<evidence type="ECO:0000256" key="1">
    <source>
        <dbReference type="ARBA" id="ARBA00008725"/>
    </source>
</evidence>
<comment type="caution">
    <text evidence="8">The sequence shown here is derived from an EMBL/GenBank/DDBJ whole genome shotgun (WGS) entry which is preliminary data.</text>
</comment>
<dbReference type="SUPFAM" id="SSF53850">
    <property type="entry name" value="Periplasmic binding protein-like II"/>
    <property type="match status" value="1"/>
</dbReference>
<accession>A0A4Z1E5B3</accession>
<dbReference type="Pfam" id="PF12849">
    <property type="entry name" value="PBP_like_2"/>
    <property type="match status" value="1"/>
</dbReference>
<evidence type="ECO:0000256" key="5">
    <source>
        <dbReference type="SAM" id="MobiDB-lite"/>
    </source>
</evidence>
<evidence type="ECO:0000259" key="7">
    <source>
        <dbReference type="Pfam" id="PF12849"/>
    </source>
</evidence>
<name>A0A4Z1E5B3_9MICO</name>
<keyword evidence="6" id="KW-0732">Signal</keyword>
<keyword evidence="3 4" id="KW-0592">Phosphate transport</keyword>
<sequence>MFDVKKSIRRGMITTLAASTALVLAACGGGVTADESPSGSTSDGGTESSTGDTEAPEAGSLSGNLPGAGASSQGKAQEGWIAGFGDLEQGVTVTYDGVGSGGGREQFLSSGVLFAGSDSALKEDELASATDRCFGGEAVELPLYISPIAVIYNLPDTGVDNIQLDAATLAQIFRGEITTWDDAAIADQNPDATLPSTAITVVNRSDDSGTTENFTEYLFEASEGTWTDEASDAWPLPSQQSGDGTSGMVTTVSAAEGAIGYADASQAGDLGTVALQVGEEYVPFSPEAAAAAVDASPLSDDATEKRITYQLDRTTTEAGVYPLVLISYLIGCDTYDDASDAANVKAYFDYIASEDGQSRANEAAGVAPISDDLRTQVEAAIEMISAS</sequence>
<gene>
    <name evidence="8" type="ORF">SERN_1677</name>
</gene>
<feature type="chain" id="PRO_5021353741" description="Phosphate-binding protein" evidence="6">
    <location>
        <begin position="34"/>
        <end position="387"/>
    </location>
</feature>
<dbReference type="RefSeq" id="WP_408640863.1">
    <property type="nucleotide sequence ID" value="NZ_RHPJ01000002.1"/>
</dbReference>
<feature type="region of interest" description="Disordered" evidence="5">
    <location>
        <begin position="32"/>
        <end position="73"/>
    </location>
</feature>
<dbReference type="PANTHER" id="PTHR42996">
    <property type="entry name" value="PHOSPHATE-BINDING PROTEIN PSTS"/>
    <property type="match status" value="1"/>
</dbReference>
<feature type="signal peptide" evidence="6">
    <location>
        <begin position="1"/>
        <end position="33"/>
    </location>
</feature>
<comment type="similarity">
    <text evidence="1 4">Belongs to the PstS family.</text>
</comment>
<dbReference type="GO" id="GO:0042301">
    <property type="term" value="F:phosphate ion binding"/>
    <property type="evidence" value="ECO:0007669"/>
    <property type="project" value="InterPro"/>
</dbReference>
<dbReference type="PANTHER" id="PTHR42996:SF1">
    <property type="entry name" value="PHOSPHATE-BINDING PROTEIN PSTS"/>
    <property type="match status" value="1"/>
</dbReference>
<proteinExistence type="inferred from homology"/>
<keyword evidence="2 4" id="KW-0813">Transport</keyword>
<dbReference type="PIRSF" id="PIRSF002756">
    <property type="entry name" value="PstS"/>
    <property type="match status" value="1"/>
</dbReference>
<dbReference type="CDD" id="cd13565">
    <property type="entry name" value="PBP2_PstS"/>
    <property type="match status" value="1"/>
</dbReference>
<evidence type="ECO:0000256" key="6">
    <source>
        <dbReference type="SAM" id="SignalP"/>
    </source>
</evidence>
<organism evidence="8 9">
    <name type="scientific">Serinibacter arcticus</name>
    <dbReference type="NCBI Taxonomy" id="1655435"/>
    <lineage>
        <taxon>Bacteria</taxon>
        <taxon>Bacillati</taxon>
        <taxon>Actinomycetota</taxon>
        <taxon>Actinomycetes</taxon>
        <taxon>Micrococcales</taxon>
        <taxon>Beutenbergiaceae</taxon>
        <taxon>Serinibacter</taxon>
    </lineage>
</organism>
<dbReference type="InterPro" id="IPR024370">
    <property type="entry name" value="PBP_domain"/>
</dbReference>
<evidence type="ECO:0000256" key="2">
    <source>
        <dbReference type="ARBA" id="ARBA00022448"/>
    </source>
</evidence>
<reference evidence="8 9" key="1">
    <citation type="submission" date="2018-11" db="EMBL/GenBank/DDBJ databases">
        <title>Complete genome sequencing of the Actinobacteria Serinibacter sp. K3-2.</title>
        <authorList>
            <person name="Rakitin A.L."/>
            <person name="Beletsky A.V."/>
            <person name="Mardanov A.V."/>
            <person name="Ravin N.V."/>
            <person name="Gromova A.S."/>
            <person name="Filippova S.N."/>
            <person name="Gal'Chenko V.F."/>
        </authorList>
    </citation>
    <scope>NUCLEOTIDE SEQUENCE [LARGE SCALE GENOMIC DNA]</scope>
    <source>
        <strain evidence="8 9">K3-2</strain>
    </source>
</reference>
<dbReference type="AlphaFoldDB" id="A0A4Z1E5B3"/>
<dbReference type="EMBL" id="RHPJ01000002">
    <property type="protein sequence ID" value="TGO05673.1"/>
    <property type="molecule type" value="Genomic_DNA"/>
</dbReference>
<dbReference type="Gene3D" id="3.40.190.10">
    <property type="entry name" value="Periplasmic binding protein-like II"/>
    <property type="match status" value="2"/>
</dbReference>
<dbReference type="NCBIfam" id="TIGR00975">
    <property type="entry name" value="3a0107s03"/>
    <property type="match status" value="1"/>
</dbReference>
<dbReference type="InterPro" id="IPR050962">
    <property type="entry name" value="Phosphate-bind_PstS"/>
</dbReference>
<dbReference type="InterPro" id="IPR005673">
    <property type="entry name" value="ABC_phos-bd_PstS"/>
</dbReference>
<feature type="domain" description="PBP" evidence="7">
    <location>
        <begin position="59"/>
        <end position="354"/>
    </location>
</feature>
<dbReference type="PROSITE" id="PS51257">
    <property type="entry name" value="PROKAR_LIPOPROTEIN"/>
    <property type="match status" value="1"/>
</dbReference>
<evidence type="ECO:0000256" key="3">
    <source>
        <dbReference type="ARBA" id="ARBA00022592"/>
    </source>
</evidence>
<dbReference type="GO" id="GO:0035435">
    <property type="term" value="P:phosphate ion transmembrane transport"/>
    <property type="evidence" value="ECO:0007669"/>
    <property type="project" value="InterPro"/>
</dbReference>
<evidence type="ECO:0000313" key="8">
    <source>
        <dbReference type="EMBL" id="TGO05673.1"/>
    </source>
</evidence>
<evidence type="ECO:0000313" key="9">
    <source>
        <dbReference type="Proteomes" id="UP000297318"/>
    </source>
</evidence>
<dbReference type="Proteomes" id="UP000297318">
    <property type="component" value="Unassembled WGS sequence"/>
</dbReference>
<keyword evidence="9" id="KW-1185">Reference proteome</keyword>